<feature type="domain" description="C2H2-type" evidence="11">
    <location>
        <begin position="132"/>
        <end position="159"/>
    </location>
</feature>
<keyword evidence="3" id="KW-0677">Repeat</keyword>
<organism evidence="12 13">
    <name type="scientific">Ridgeia piscesae</name>
    <name type="common">Tubeworm</name>
    <dbReference type="NCBI Taxonomy" id="27915"/>
    <lineage>
        <taxon>Eukaryota</taxon>
        <taxon>Metazoa</taxon>
        <taxon>Spiralia</taxon>
        <taxon>Lophotrochozoa</taxon>
        <taxon>Annelida</taxon>
        <taxon>Polychaeta</taxon>
        <taxon>Sedentaria</taxon>
        <taxon>Canalipalpata</taxon>
        <taxon>Sabellida</taxon>
        <taxon>Siboglinidae</taxon>
        <taxon>Ridgeia</taxon>
    </lineage>
</organism>
<sequence length="267" mass="30161">MVTELKKQKHPYRVHLVDVHSSQLELVLQFIYTGTIPTEALSEHAGRLAFAAKTLEITPLRILAEDFVSNTSAEINPVTEHHHPKEKDDEADWSSDSPVASVSNTDGASVSPDDIHNALIICTDSEQAKKPLKCPHCCKRFKLMKFLIRHQHWHTGARPYLCPLCGKSFAHTNALKNHEQTHTQERTHRCLVCGKTFGFARYLRVHKLIHGNKTFLCPTCGKGFTSHARLKVIPQHVFNHVVLLRIRKDCNSLVIGITIHMNCLHGL</sequence>
<dbReference type="InterPro" id="IPR036236">
    <property type="entry name" value="Znf_C2H2_sf"/>
</dbReference>
<feature type="compositionally biased region" description="Basic and acidic residues" evidence="10">
    <location>
        <begin position="79"/>
        <end position="88"/>
    </location>
</feature>
<keyword evidence="4 9" id="KW-0863">Zinc-finger</keyword>
<dbReference type="GO" id="GO:0005634">
    <property type="term" value="C:nucleus"/>
    <property type="evidence" value="ECO:0007669"/>
    <property type="project" value="UniProtKB-SubCell"/>
</dbReference>
<reference evidence="12" key="1">
    <citation type="journal article" date="2023" name="Mol. Biol. Evol.">
        <title>Third-Generation Sequencing Reveals the Adaptive Role of the Epigenome in Three Deep-Sea Polychaetes.</title>
        <authorList>
            <person name="Perez M."/>
            <person name="Aroh O."/>
            <person name="Sun Y."/>
            <person name="Lan Y."/>
            <person name="Juniper S.K."/>
            <person name="Young C.R."/>
            <person name="Angers B."/>
            <person name="Qian P.Y."/>
        </authorList>
    </citation>
    <scope>NUCLEOTIDE SEQUENCE</scope>
    <source>
        <strain evidence="12">R07B-5</strain>
    </source>
</reference>
<comment type="caution">
    <text evidence="12">The sequence shown here is derived from an EMBL/GenBank/DDBJ whole genome shotgun (WGS) entry which is preliminary data.</text>
</comment>
<dbReference type="InterPro" id="IPR013087">
    <property type="entry name" value="Znf_C2H2_type"/>
</dbReference>
<feature type="region of interest" description="Disordered" evidence="10">
    <location>
        <begin position="75"/>
        <end position="110"/>
    </location>
</feature>
<feature type="domain" description="C2H2-type" evidence="11">
    <location>
        <begin position="160"/>
        <end position="187"/>
    </location>
</feature>
<keyword evidence="13" id="KW-1185">Reference proteome</keyword>
<dbReference type="EMBL" id="JAODUO010000086">
    <property type="protein sequence ID" value="KAK2190181.1"/>
    <property type="molecule type" value="Genomic_DNA"/>
</dbReference>
<dbReference type="FunFam" id="3.30.160.60:FF:000495">
    <property type="entry name" value="zinc finger protein 668"/>
    <property type="match status" value="1"/>
</dbReference>
<evidence type="ECO:0000313" key="12">
    <source>
        <dbReference type="EMBL" id="KAK2190181.1"/>
    </source>
</evidence>
<feature type="compositionally biased region" description="Polar residues" evidence="10">
    <location>
        <begin position="94"/>
        <end position="108"/>
    </location>
</feature>
<dbReference type="PANTHER" id="PTHR16515:SF66">
    <property type="entry name" value="C2H2-TYPE DOMAIN-CONTAINING PROTEIN"/>
    <property type="match status" value="1"/>
</dbReference>
<dbReference type="Gene3D" id="3.30.160.60">
    <property type="entry name" value="Classic Zinc Finger"/>
    <property type="match status" value="3"/>
</dbReference>
<dbReference type="PANTHER" id="PTHR16515">
    <property type="entry name" value="PR DOMAIN ZINC FINGER PROTEIN"/>
    <property type="match status" value="1"/>
</dbReference>
<dbReference type="Pfam" id="PF00651">
    <property type="entry name" value="BTB"/>
    <property type="match status" value="1"/>
</dbReference>
<keyword evidence="5" id="KW-0862">Zinc</keyword>
<proteinExistence type="predicted"/>
<evidence type="ECO:0000256" key="6">
    <source>
        <dbReference type="ARBA" id="ARBA00023015"/>
    </source>
</evidence>
<evidence type="ECO:0000256" key="9">
    <source>
        <dbReference type="PROSITE-ProRule" id="PRU00042"/>
    </source>
</evidence>
<dbReference type="GO" id="GO:0008270">
    <property type="term" value="F:zinc ion binding"/>
    <property type="evidence" value="ECO:0007669"/>
    <property type="project" value="UniProtKB-KW"/>
</dbReference>
<comment type="subcellular location">
    <subcellularLocation>
        <location evidence="1">Nucleus</location>
    </subcellularLocation>
</comment>
<evidence type="ECO:0000259" key="11">
    <source>
        <dbReference type="PROSITE" id="PS50157"/>
    </source>
</evidence>
<name>A0AAD9UI37_RIDPI</name>
<dbReference type="InterPro" id="IPR050331">
    <property type="entry name" value="Zinc_finger"/>
</dbReference>
<dbReference type="AlphaFoldDB" id="A0AAD9UI37"/>
<evidence type="ECO:0000256" key="10">
    <source>
        <dbReference type="SAM" id="MobiDB-lite"/>
    </source>
</evidence>
<dbReference type="SUPFAM" id="SSF57667">
    <property type="entry name" value="beta-beta-alpha zinc fingers"/>
    <property type="match status" value="2"/>
</dbReference>
<keyword evidence="6" id="KW-0805">Transcription regulation</keyword>
<evidence type="ECO:0000256" key="4">
    <source>
        <dbReference type="ARBA" id="ARBA00022771"/>
    </source>
</evidence>
<evidence type="ECO:0000256" key="3">
    <source>
        <dbReference type="ARBA" id="ARBA00022737"/>
    </source>
</evidence>
<accession>A0AAD9UI37</accession>
<evidence type="ECO:0000256" key="8">
    <source>
        <dbReference type="ARBA" id="ARBA00023242"/>
    </source>
</evidence>
<evidence type="ECO:0000256" key="7">
    <source>
        <dbReference type="ARBA" id="ARBA00023163"/>
    </source>
</evidence>
<dbReference type="PROSITE" id="PS50157">
    <property type="entry name" value="ZINC_FINGER_C2H2_2"/>
    <property type="match status" value="3"/>
</dbReference>
<dbReference type="PROSITE" id="PS00028">
    <property type="entry name" value="ZINC_FINGER_C2H2_1"/>
    <property type="match status" value="3"/>
</dbReference>
<evidence type="ECO:0000256" key="1">
    <source>
        <dbReference type="ARBA" id="ARBA00004123"/>
    </source>
</evidence>
<dbReference type="Proteomes" id="UP001209878">
    <property type="component" value="Unassembled WGS sequence"/>
</dbReference>
<feature type="domain" description="C2H2-type" evidence="11">
    <location>
        <begin position="188"/>
        <end position="215"/>
    </location>
</feature>
<dbReference type="Gene3D" id="3.30.710.10">
    <property type="entry name" value="Potassium Channel Kv1.1, Chain A"/>
    <property type="match status" value="1"/>
</dbReference>
<evidence type="ECO:0000256" key="5">
    <source>
        <dbReference type="ARBA" id="ARBA00022833"/>
    </source>
</evidence>
<keyword evidence="8" id="KW-0539">Nucleus</keyword>
<dbReference type="SMART" id="SM00355">
    <property type="entry name" value="ZnF_C2H2"/>
    <property type="match status" value="4"/>
</dbReference>
<dbReference type="InterPro" id="IPR000210">
    <property type="entry name" value="BTB/POZ_dom"/>
</dbReference>
<keyword evidence="7" id="KW-0804">Transcription</keyword>
<evidence type="ECO:0000256" key="2">
    <source>
        <dbReference type="ARBA" id="ARBA00022723"/>
    </source>
</evidence>
<dbReference type="Pfam" id="PF00096">
    <property type="entry name" value="zf-C2H2"/>
    <property type="match status" value="2"/>
</dbReference>
<keyword evidence="2" id="KW-0479">Metal-binding</keyword>
<dbReference type="InterPro" id="IPR011333">
    <property type="entry name" value="SKP1/BTB/POZ_sf"/>
</dbReference>
<protein>
    <recommendedName>
        <fullName evidence="11">C2H2-type domain-containing protein</fullName>
    </recommendedName>
</protein>
<dbReference type="SUPFAM" id="SSF54695">
    <property type="entry name" value="POZ domain"/>
    <property type="match status" value="1"/>
</dbReference>
<gene>
    <name evidence="12" type="ORF">NP493_87g03058</name>
</gene>
<dbReference type="GO" id="GO:0010468">
    <property type="term" value="P:regulation of gene expression"/>
    <property type="evidence" value="ECO:0007669"/>
    <property type="project" value="TreeGrafter"/>
</dbReference>
<evidence type="ECO:0000313" key="13">
    <source>
        <dbReference type="Proteomes" id="UP001209878"/>
    </source>
</evidence>